<keyword evidence="4 5" id="KW-0472">Membrane</keyword>
<keyword evidence="2 5" id="KW-0812">Transmembrane</keyword>
<reference evidence="6" key="1">
    <citation type="submission" date="2025-08" db="UniProtKB">
        <authorList>
            <consortium name="Ensembl"/>
        </authorList>
    </citation>
    <scope>IDENTIFICATION</scope>
</reference>
<keyword evidence="5" id="KW-0186">Copper</keyword>
<comment type="similarity">
    <text evidence="5">Belongs to the copper transporter (Ctr) (TC 1.A.56) family. SLC31A subfamily.</text>
</comment>
<comment type="subcellular location">
    <subcellularLocation>
        <location evidence="1">Late endosome membrane</location>
        <topology evidence="1">Multi-pass membrane protein</topology>
    </subcellularLocation>
    <subcellularLocation>
        <location evidence="5">Membrane</location>
        <topology evidence="5">Multi-pass membrane protein</topology>
    </subcellularLocation>
</comment>
<dbReference type="Proteomes" id="UP000694388">
    <property type="component" value="Unplaced"/>
</dbReference>
<dbReference type="GeneTree" id="ENSGT00940000155147"/>
<keyword evidence="7" id="KW-1185">Reference proteome</keyword>
<keyword evidence="3 5" id="KW-1133">Transmembrane helix</keyword>
<evidence type="ECO:0000313" key="7">
    <source>
        <dbReference type="Proteomes" id="UP000694388"/>
    </source>
</evidence>
<feature type="transmembrane region" description="Helical" evidence="5">
    <location>
        <begin position="102"/>
        <end position="122"/>
    </location>
</feature>
<proteinExistence type="inferred from homology"/>
<sequence>MTSPSFPFPQTMTFNFDHTNVEVLFKNCFINGAGAMAGAFIAVFLLLLLRKSHVNVRYNSMPVPGPQGTIVMETHKTVGQRMFSWPHLLQTSLQVLQVATSYVLMLLFMTYNGFLCIAILLGSGTGYFVFSWKKAIVVDITEHCH</sequence>
<keyword evidence="5" id="KW-0813">Transport</keyword>
<keyword evidence="5" id="KW-0406">Ion transport</keyword>
<evidence type="ECO:0000256" key="2">
    <source>
        <dbReference type="ARBA" id="ARBA00022692"/>
    </source>
</evidence>
<keyword evidence="5" id="KW-0187">Copper transport</keyword>
<accession>A0A8C4WTP7</accession>
<reference evidence="6" key="2">
    <citation type="submission" date="2025-09" db="UniProtKB">
        <authorList>
            <consortium name="Ensembl"/>
        </authorList>
    </citation>
    <scope>IDENTIFICATION</scope>
</reference>
<dbReference type="Pfam" id="PF04145">
    <property type="entry name" value="Ctr"/>
    <property type="match status" value="1"/>
</dbReference>
<dbReference type="PANTHER" id="PTHR12483:SF95">
    <property type="entry name" value="COPPER TRANSPORT PROTEIN"/>
    <property type="match status" value="1"/>
</dbReference>
<evidence type="ECO:0000313" key="6">
    <source>
        <dbReference type="Ensembl" id="ENSEBUP00000010314.1"/>
    </source>
</evidence>
<evidence type="ECO:0000256" key="4">
    <source>
        <dbReference type="ARBA" id="ARBA00023136"/>
    </source>
</evidence>
<evidence type="ECO:0000256" key="1">
    <source>
        <dbReference type="ARBA" id="ARBA00004107"/>
    </source>
</evidence>
<evidence type="ECO:0000256" key="3">
    <source>
        <dbReference type="ARBA" id="ARBA00022989"/>
    </source>
</evidence>
<dbReference type="GO" id="GO:0031902">
    <property type="term" value="C:late endosome membrane"/>
    <property type="evidence" value="ECO:0007669"/>
    <property type="project" value="UniProtKB-SubCell"/>
</dbReference>
<dbReference type="Ensembl" id="ENSEBUT00000010859.1">
    <property type="protein sequence ID" value="ENSEBUP00000010314.1"/>
    <property type="gene ID" value="ENSEBUG00000006631.1"/>
</dbReference>
<dbReference type="InterPro" id="IPR007274">
    <property type="entry name" value="Cop_transporter"/>
</dbReference>
<dbReference type="GO" id="GO:0005375">
    <property type="term" value="F:copper ion transmembrane transporter activity"/>
    <property type="evidence" value="ECO:0007669"/>
    <property type="project" value="UniProtKB-UniRule"/>
</dbReference>
<organism evidence="6 7">
    <name type="scientific">Eptatretus burgeri</name>
    <name type="common">Inshore hagfish</name>
    <dbReference type="NCBI Taxonomy" id="7764"/>
    <lineage>
        <taxon>Eukaryota</taxon>
        <taxon>Metazoa</taxon>
        <taxon>Chordata</taxon>
        <taxon>Craniata</taxon>
        <taxon>Vertebrata</taxon>
        <taxon>Cyclostomata</taxon>
        <taxon>Myxini</taxon>
        <taxon>Myxiniformes</taxon>
        <taxon>Myxinidae</taxon>
        <taxon>Eptatretinae</taxon>
        <taxon>Eptatretus</taxon>
    </lineage>
</organism>
<evidence type="ECO:0000256" key="5">
    <source>
        <dbReference type="RuleBase" id="RU367022"/>
    </source>
</evidence>
<dbReference type="PANTHER" id="PTHR12483">
    <property type="entry name" value="SOLUTE CARRIER FAMILY 31 COPPER TRANSPORTERS"/>
    <property type="match status" value="1"/>
</dbReference>
<name>A0A8C4WTP7_EPTBU</name>
<feature type="transmembrane region" description="Helical" evidence="5">
    <location>
        <begin position="29"/>
        <end position="49"/>
    </location>
</feature>
<dbReference type="AlphaFoldDB" id="A0A8C4WTP7"/>
<protein>
    <recommendedName>
        <fullName evidence="5">Copper transport protein</fullName>
    </recommendedName>
</protein>
<dbReference type="OMA" id="PGAMFYE"/>